<dbReference type="InterPro" id="IPR005586">
    <property type="entry name" value="ABC_trans_aux"/>
</dbReference>
<keyword evidence="3" id="KW-1185">Reference proteome</keyword>
<proteinExistence type="predicted"/>
<evidence type="ECO:0000259" key="1">
    <source>
        <dbReference type="Pfam" id="PF03886"/>
    </source>
</evidence>
<dbReference type="Proteomes" id="UP000199626">
    <property type="component" value="Unassembled WGS sequence"/>
</dbReference>
<dbReference type="RefSeq" id="WP_092591465.1">
    <property type="nucleotide sequence ID" value="NZ_FMXN01000002.1"/>
</dbReference>
<dbReference type="Pfam" id="PF03886">
    <property type="entry name" value="ABC_trans_aux"/>
    <property type="match status" value="1"/>
</dbReference>
<accession>A0A1G6AX75</accession>
<dbReference type="OrthoDB" id="5795476at2"/>
<dbReference type="PROSITE" id="PS51257">
    <property type="entry name" value="PROKAR_LIPOPROTEIN"/>
    <property type="match status" value="1"/>
</dbReference>
<dbReference type="Gene3D" id="3.40.50.10610">
    <property type="entry name" value="ABC-type transport auxiliary lipoprotein component"/>
    <property type="match status" value="1"/>
</dbReference>
<name>A0A1G6AX75_9GAMM</name>
<evidence type="ECO:0000313" key="2">
    <source>
        <dbReference type="EMBL" id="SDB12978.1"/>
    </source>
</evidence>
<dbReference type="STRING" id="1159017.SAMN02927930_00521"/>
<reference evidence="3" key="1">
    <citation type="submission" date="2016-10" db="EMBL/GenBank/DDBJ databases">
        <authorList>
            <person name="Varghese N."/>
            <person name="Submissions S."/>
        </authorList>
    </citation>
    <scope>NUCLEOTIDE SEQUENCE [LARGE SCALE GENOMIC DNA]</scope>
    <source>
        <strain evidence="3">CGMCC 1.10824</strain>
    </source>
</reference>
<gene>
    <name evidence="2" type="ORF">SAMN02927930_00521</name>
</gene>
<evidence type="ECO:0000313" key="3">
    <source>
        <dbReference type="Proteomes" id="UP000199626"/>
    </source>
</evidence>
<dbReference type="EMBL" id="FMXN01000002">
    <property type="protein sequence ID" value="SDB12978.1"/>
    <property type="molecule type" value="Genomic_DNA"/>
</dbReference>
<organism evidence="2 3">
    <name type="scientific">Pseudidiomarina indica</name>
    <dbReference type="NCBI Taxonomy" id="1159017"/>
    <lineage>
        <taxon>Bacteria</taxon>
        <taxon>Pseudomonadati</taxon>
        <taxon>Pseudomonadota</taxon>
        <taxon>Gammaproteobacteria</taxon>
        <taxon>Alteromonadales</taxon>
        <taxon>Idiomarinaceae</taxon>
        <taxon>Pseudidiomarina</taxon>
    </lineage>
</organism>
<dbReference type="SUPFAM" id="SSF159594">
    <property type="entry name" value="XCC0632-like"/>
    <property type="match status" value="1"/>
</dbReference>
<feature type="domain" description="ABC-type transport auxiliary lipoprotein component" evidence="1">
    <location>
        <begin position="31"/>
        <end position="188"/>
    </location>
</feature>
<dbReference type="AlphaFoldDB" id="A0A1G6AX75"/>
<protein>
    <submittedName>
        <fullName evidence="2">Cholesterol transport system auxiliary component</fullName>
    </submittedName>
</protein>
<sequence length="197" mass="21379">MRLSTFTGALVGLSLLTGCSILPEAKPIDYYVMKPMPVASQGPAVRSHIRVATPELGDALQLERIVRINSAGGVMAYPNAKWSSSIATLWQNWLLEGLWRDARFEHISSAQQGLDNQWQLAGRLQALQVEETAQGAVAVVRFDAQLIDTRQRRLHASHRFSAQVPVAANTTAAAVQALQAASAEVGQQLLDWLAATP</sequence>